<dbReference type="EMBL" id="JBBPBM010000055">
    <property type="protein sequence ID" value="KAK8517719.1"/>
    <property type="molecule type" value="Genomic_DNA"/>
</dbReference>
<organism evidence="1 2">
    <name type="scientific">Hibiscus sabdariffa</name>
    <name type="common">roselle</name>
    <dbReference type="NCBI Taxonomy" id="183260"/>
    <lineage>
        <taxon>Eukaryota</taxon>
        <taxon>Viridiplantae</taxon>
        <taxon>Streptophyta</taxon>
        <taxon>Embryophyta</taxon>
        <taxon>Tracheophyta</taxon>
        <taxon>Spermatophyta</taxon>
        <taxon>Magnoliopsida</taxon>
        <taxon>eudicotyledons</taxon>
        <taxon>Gunneridae</taxon>
        <taxon>Pentapetalae</taxon>
        <taxon>rosids</taxon>
        <taxon>malvids</taxon>
        <taxon>Malvales</taxon>
        <taxon>Malvaceae</taxon>
        <taxon>Malvoideae</taxon>
        <taxon>Hibiscus</taxon>
    </lineage>
</organism>
<evidence type="ECO:0000313" key="1">
    <source>
        <dbReference type="EMBL" id="KAK8517719.1"/>
    </source>
</evidence>
<evidence type="ECO:0000313" key="2">
    <source>
        <dbReference type="Proteomes" id="UP001472677"/>
    </source>
</evidence>
<sequence>MLVLELVARPTEELDGLGRERVGEVENVFDVVLGDAEAGVFEKALDGGGGRGGDDFAEEFDLGVEVNGDQSDSKMENTVK</sequence>
<reference evidence="1 2" key="1">
    <citation type="journal article" date="2024" name="G3 (Bethesda)">
        <title>Genome assembly of Hibiscus sabdariffa L. provides insights into metabolisms of medicinal natural products.</title>
        <authorList>
            <person name="Kim T."/>
        </authorList>
    </citation>
    <scope>NUCLEOTIDE SEQUENCE [LARGE SCALE GENOMIC DNA]</scope>
    <source>
        <strain evidence="1">TK-2024</strain>
        <tissue evidence="1">Old leaves</tissue>
    </source>
</reference>
<comment type="caution">
    <text evidence="1">The sequence shown here is derived from an EMBL/GenBank/DDBJ whole genome shotgun (WGS) entry which is preliminary data.</text>
</comment>
<proteinExistence type="predicted"/>
<gene>
    <name evidence="1" type="ORF">V6N12_016560</name>
</gene>
<accession>A0ABR2CEB6</accession>
<protein>
    <submittedName>
        <fullName evidence="1">Uncharacterized protein</fullName>
    </submittedName>
</protein>
<dbReference type="Proteomes" id="UP001472677">
    <property type="component" value="Unassembled WGS sequence"/>
</dbReference>
<name>A0ABR2CEB6_9ROSI</name>
<keyword evidence="2" id="KW-1185">Reference proteome</keyword>